<dbReference type="PANTHER" id="PTHR43776:SF7">
    <property type="entry name" value="D,D-DIPEPTIDE TRANSPORT ATP-BINDING PROTEIN DDPF-RELATED"/>
    <property type="match status" value="1"/>
</dbReference>
<protein>
    <submittedName>
        <fullName evidence="6">ATPase component of various ABC-type transport systems with duplicated ATPase domain</fullName>
    </submittedName>
</protein>
<keyword evidence="3" id="KW-0547">Nucleotide-binding</keyword>
<dbReference type="PANTHER" id="PTHR43776">
    <property type="entry name" value="TRANSPORT ATP-BINDING PROTEIN"/>
    <property type="match status" value="1"/>
</dbReference>
<evidence type="ECO:0000256" key="1">
    <source>
        <dbReference type="ARBA" id="ARBA00005417"/>
    </source>
</evidence>
<dbReference type="GO" id="GO:0015833">
    <property type="term" value="P:peptide transport"/>
    <property type="evidence" value="ECO:0007669"/>
    <property type="project" value="InterPro"/>
</dbReference>
<dbReference type="EMBL" id="CP001842">
    <property type="protein sequence ID" value="ADB95098.1"/>
    <property type="molecule type" value="Genomic_DNA"/>
</dbReference>
<organism evidence="7">
    <name type="scientific">Atelocyanobacterium thalassa (isolate ALOHA)</name>
    <dbReference type="NCBI Taxonomy" id="1453429"/>
    <lineage>
        <taxon>Bacteria</taxon>
        <taxon>Bacillati</taxon>
        <taxon>Cyanobacteriota</taxon>
        <taxon>Cyanophyceae</taxon>
        <taxon>Oscillatoriophycideae</taxon>
        <taxon>Chroococcales</taxon>
        <taxon>Aphanothecaceae</taxon>
        <taxon>Candidatus Atelocyanobacterium</taxon>
        <taxon>Candidatus Atelocyanobacterium thalassae</taxon>
    </lineage>
</organism>
<dbReference type="InterPro" id="IPR050319">
    <property type="entry name" value="ABC_transp_ATP-bind"/>
</dbReference>
<dbReference type="NCBIfam" id="NF008453">
    <property type="entry name" value="PRK11308.1"/>
    <property type="match status" value="3"/>
</dbReference>
<keyword evidence="7" id="KW-1185">Reference proteome</keyword>
<dbReference type="AlphaFoldDB" id="D3ENP8"/>
<evidence type="ECO:0000259" key="5">
    <source>
        <dbReference type="PROSITE" id="PS50893"/>
    </source>
</evidence>
<dbReference type="InterPro" id="IPR003439">
    <property type="entry name" value="ABC_transporter-like_ATP-bd"/>
</dbReference>
<dbReference type="PROSITE" id="PS50893">
    <property type="entry name" value="ABC_TRANSPORTER_2"/>
    <property type="match status" value="2"/>
</dbReference>
<dbReference type="STRING" id="1453429.UCYN_03580"/>
<sequence length="612" mass="70214">MSNVILDVSNLRVEFYINRELNKIAVDGISFQLKRGDILGIVGESGSGKSVTSLAIMGLLQRSGKIALDSQIRYYLTQQEYIETTKLNSKEWTQYRGKKIAMIFQEPMSSFNPLYTIGYQLLEVIELHQTLNKKEAKKKAVELLQSVKVLEDDITLEKKYFSEKIKTKKLRFKSKNNLEHRQIQSYIKKQKETFLQRYPHELSGGQLQRVMIAMAISCKPDILIADEPTTALDVTVQKTILKLLLGLCKQNNISMIFISHDLGVINEVADKILVMYRGKIVERGEKDQILYHPKHDYTKGLIACLPPLKNKIDRLPIISNFSSDKQTVDLFKQKKLIDRIISNKEIQDREKDVIDKKVLLSVKNLTVELNKATILNNITFEVYTGETLGLVGESGCGKSTLSKTILKLLEAKQGSILFDKYEILKFPDNSNFLRKLRKDIQIIFQNPYNSLNPRLTIGQTIMEPMIIHKTEKKYTKRKEIVETLLKLVGLEETSFERYPHEFSGGQRQRICIARALALNPRFIICDESVSALDVSVQAQILNLLKEIQQKFKLTCIFISHDLSVTRFMSDRIMVMRKGEIIELGTAEEIVNTPKIKYTKELLDSVPQFSKNK</sequence>
<evidence type="ECO:0000256" key="2">
    <source>
        <dbReference type="ARBA" id="ARBA00022448"/>
    </source>
</evidence>
<dbReference type="PROSITE" id="PS00211">
    <property type="entry name" value="ABC_TRANSPORTER_1"/>
    <property type="match status" value="2"/>
</dbReference>
<evidence type="ECO:0000256" key="4">
    <source>
        <dbReference type="ARBA" id="ARBA00022840"/>
    </source>
</evidence>
<dbReference type="GO" id="GO:0005524">
    <property type="term" value="F:ATP binding"/>
    <property type="evidence" value="ECO:0007669"/>
    <property type="project" value="UniProtKB-KW"/>
</dbReference>
<name>D3ENP8_ATETH</name>
<dbReference type="InterPro" id="IPR013563">
    <property type="entry name" value="Oligopep_ABC_C"/>
</dbReference>
<dbReference type="CDD" id="cd03257">
    <property type="entry name" value="ABC_NikE_OppD_transporters"/>
    <property type="match status" value="2"/>
</dbReference>
<dbReference type="RefSeq" id="WP_012953763.1">
    <property type="nucleotide sequence ID" value="NC_013771.1"/>
</dbReference>
<comment type="similarity">
    <text evidence="1">Belongs to the ABC transporter superfamily.</text>
</comment>
<evidence type="ECO:0000313" key="6">
    <source>
        <dbReference type="EMBL" id="ADB95098.1"/>
    </source>
</evidence>
<dbReference type="GO" id="GO:0016887">
    <property type="term" value="F:ATP hydrolysis activity"/>
    <property type="evidence" value="ECO:0007669"/>
    <property type="project" value="InterPro"/>
</dbReference>
<dbReference type="Proteomes" id="UP000001405">
    <property type="component" value="Chromosome"/>
</dbReference>
<reference evidence="6 7" key="1">
    <citation type="journal article" date="2010" name="Nature">
        <title>Metabolic streamlining in an open-ocean nitrogen-fixing cyanobacterium.</title>
        <authorList>
            <person name="Tripp H.J."/>
            <person name="Bench S.R."/>
            <person name="Turk K.A."/>
            <person name="Foster R.A."/>
            <person name="Desany B.A."/>
            <person name="Niazi F."/>
            <person name="Affourtit J.P."/>
            <person name="Zehr J.P."/>
        </authorList>
    </citation>
    <scope>NUCLEOTIDE SEQUENCE [LARGE SCALE GENOMIC DNA]</scope>
    <source>
        <strain evidence="7">ALOHA</strain>
    </source>
</reference>
<dbReference type="PATRIC" id="fig|713887.8.peg.335"/>
<dbReference type="KEGG" id="cyu:UCYN_03580"/>
<feature type="domain" description="ABC transporter" evidence="5">
    <location>
        <begin position="360"/>
        <end position="602"/>
    </location>
</feature>
<dbReference type="Gene3D" id="3.40.50.300">
    <property type="entry name" value="P-loop containing nucleotide triphosphate hydrolases"/>
    <property type="match status" value="2"/>
</dbReference>
<evidence type="ECO:0000256" key="3">
    <source>
        <dbReference type="ARBA" id="ARBA00022741"/>
    </source>
</evidence>
<feature type="domain" description="ABC transporter" evidence="5">
    <location>
        <begin position="11"/>
        <end position="302"/>
    </location>
</feature>
<dbReference type="SMART" id="SM00382">
    <property type="entry name" value="AAA"/>
    <property type="match status" value="2"/>
</dbReference>
<keyword evidence="2" id="KW-0813">Transport</keyword>
<dbReference type="HOGENOM" id="CLU_000604_86_2_3"/>
<dbReference type="InterPro" id="IPR027417">
    <property type="entry name" value="P-loop_NTPase"/>
</dbReference>
<gene>
    <name evidence="6" type="ordered locus">UCYN_03580</name>
</gene>
<dbReference type="OrthoDB" id="9802264at2"/>
<proteinExistence type="inferred from homology"/>
<dbReference type="InterPro" id="IPR017871">
    <property type="entry name" value="ABC_transporter-like_CS"/>
</dbReference>
<evidence type="ECO:0000313" key="7">
    <source>
        <dbReference type="Proteomes" id="UP000001405"/>
    </source>
</evidence>
<accession>D3ENP8</accession>
<dbReference type="InterPro" id="IPR003593">
    <property type="entry name" value="AAA+_ATPase"/>
</dbReference>
<dbReference type="FunFam" id="3.40.50.300:FF:000016">
    <property type="entry name" value="Oligopeptide ABC transporter ATP-binding component"/>
    <property type="match status" value="1"/>
</dbReference>
<keyword evidence="4" id="KW-0067">ATP-binding</keyword>
<dbReference type="SUPFAM" id="SSF52540">
    <property type="entry name" value="P-loop containing nucleoside triphosphate hydrolases"/>
    <property type="match status" value="2"/>
</dbReference>
<dbReference type="Pfam" id="PF08352">
    <property type="entry name" value="oligo_HPY"/>
    <property type="match status" value="2"/>
</dbReference>
<dbReference type="GO" id="GO:0055085">
    <property type="term" value="P:transmembrane transport"/>
    <property type="evidence" value="ECO:0007669"/>
    <property type="project" value="UniProtKB-ARBA"/>
</dbReference>
<dbReference type="Pfam" id="PF00005">
    <property type="entry name" value="ABC_tran"/>
    <property type="match status" value="2"/>
</dbReference>